<evidence type="ECO:0000313" key="1">
    <source>
        <dbReference type="EMBL" id="UBF23157.1"/>
    </source>
</evidence>
<dbReference type="Proteomes" id="UP000827814">
    <property type="component" value="Segment"/>
</dbReference>
<reference evidence="1" key="1">
    <citation type="submission" date="2021-05" db="EMBL/GenBank/DDBJ databases">
        <title>Diversity, taxonomy and evolution of archaeal viruses of the class Caudoviricetes.</title>
        <authorList>
            <person name="Liu Y."/>
            <person name="Demina T.A."/>
            <person name="Roux S."/>
            <person name="Aiewsakun P."/>
            <person name="Kazlauskas D."/>
            <person name="Simmonds P."/>
            <person name="Prangishvili D."/>
            <person name="Oksanen H.M."/>
            <person name="Krupovic M."/>
        </authorList>
    </citation>
    <scope>NUCLEOTIDE SEQUENCE</scope>
    <source>
        <strain evidence="1">HATV-2/44</strain>
    </source>
</reference>
<accession>A0AAE8XZG7</accession>
<dbReference type="EMBL" id="MZ334525">
    <property type="protein sequence ID" value="UBF23157.1"/>
    <property type="molecule type" value="Genomic_DNA"/>
</dbReference>
<keyword evidence="2" id="KW-1185">Reference proteome</keyword>
<gene>
    <name evidence="1" type="ORF">HATV-2_gp6</name>
</gene>
<evidence type="ECO:0000313" key="2">
    <source>
        <dbReference type="Proteomes" id="UP000827814"/>
    </source>
</evidence>
<organism evidence="1 2">
    <name type="scientific">Haloarcula tailed virus 2</name>
    <dbReference type="NCBI Taxonomy" id="2877989"/>
    <lineage>
        <taxon>Viruses</taxon>
        <taxon>Duplodnaviria</taxon>
        <taxon>Heunggongvirae</taxon>
        <taxon>Uroviricota</taxon>
        <taxon>Caudoviricetes</taxon>
        <taxon>Thumleimavirales</taxon>
        <taxon>Soleiviridae</taxon>
        <taxon>Eilatmyovirus</taxon>
        <taxon>Eilatmyovirus salis</taxon>
        <taxon>Eilatmyovirus HATV2</taxon>
    </lineage>
</organism>
<name>A0AAE8XZG7_9CAUD</name>
<protein>
    <submittedName>
        <fullName evidence="1">Uncharacterized protein</fullName>
    </submittedName>
</protein>
<proteinExistence type="predicted"/>
<sequence length="142" mass="15005">MTNLLTNIGEEWYTDTSVDGATIIVGVYDDGADTITESDLLSAIQSEPTGSLYGRESDTVTTAVVSGNFGLQNDSQITFDTSDSTETVNHGFIVVNFQSDKVNGDGSAQDHLIGVGPLNQSRDLSQIDELVVAAGEITVTID</sequence>